<keyword evidence="6" id="KW-1185">Reference proteome</keyword>
<dbReference type="InterPro" id="IPR050425">
    <property type="entry name" value="NAD(P)_dehydrat-like"/>
</dbReference>
<dbReference type="Pfam" id="PF01370">
    <property type="entry name" value="Epimerase"/>
    <property type="match status" value="1"/>
</dbReference>
<dbReference type="InterPro" id="IPR001509">
    <property type="entry name" value="Epimerase_deHydtase"/>
</dbReference>
<dbReference type="GO" id="GO:0016616">
    <property type="term" value="F:oxidoreductase activity, acting on the CH-OH group of donors, NAD or NADP as acceptor"/>
    <property type="evidence" value="ECO:0007669"/>
    <property type="project" value="TreeGrafter"/>
</dbReference>
<comment type="caution">
    <text evidence="5">The sequence shown here is derived from an EMBL/GenBank/DDBJ whole genome shotgun (WGS) entry which is preliminary data.</text>
</comment>
<dbReference type="CDD" id="cd08958">
    <property type="entry name" value="FR_SDR_e"/>
    <property type="match status" value="1"/>
</dbReference>
<proteinExistence type="inferred from homology"/>
<sequence>MGKEAVCVTGANGFIGSWLVRTLLESGYTSIHASIFPGSDPTHLLQLDHNSNSNSIRVFEADVLDFDAVCKAVEGCSGVFHVASPCSLEDPKDPENDLLRPAVQGTLNVLEAAKRFNVRRVVLTSSISALVPNPTWPPNKVFDESSWTHLDYCKARHKWYPVSKTLAEKAAWEFAQKHHGNGNGIDVVAIHPATCLGPLLQPGLNASCAVLLNLLQGSKDSQEYHWLGAVHVKDVAKAQLLLFETPSASGRYLCTNGIYQFSDFALKVSNLFPHYPVHSYDGFPAEQNGSFSYGGLDFVVCSGIIIDISVDFFWLDVFTLYLEKHHFCLISEGFLKDQIVLILFKS</sequence>
<evidence type="ECO:0000259" key="4">
    <source>
        <dbReference type="Pfam" id="PF01370"/>
    </source>
</evidence>
<evidence type="ECO:0000256" key="2">
    <source>
        <dbReference type="ARBA" id="ARBA00023002"/>
    </source>
</evidence>
<evidence type="ECO:0000256" key="3">
    <source>
        <dbReference type="ARBA" id="ARBA00023445"/>
    </source>
</evidence>
<evidence type="ECO:0000256" key="1">
    <source>
        <dbReference type="ARBA" id="ARBA00022857"/>
    </source>
</evidence>
<dbReference type="OrthoDB" id="2735536at2759"/>
<feature type="domain" description="NAD-dependent epimerase/dehydratase" evidence="4">
    <location>
        <begin position="6"/>
        <end position="249"/>
    </location>
</feature>
<comment type="similarity">
    <text evidence="3">Belongs to the NAD(P)-dependent epimerase/dehydratase family. Dihydroflavonol-4-reductase subfamily.</text>
</comment>
<keyword evidence="1" id="KW-0521">NADP</keyword>
<gene>
    <name evidence="5" type="ORF">CMV_021629</name>
</gene>
<dbReference type="SUPFAM" id="SSF51735">
    <property type="entry name" value="NAD(P)-binding Rossmann-fold domains"/>
    <property type="match status" value="1"/>
</dbReference>
<organism evidence="5 6">
    <name type="scientific">Castanea mollissima</name>
    <name type="common">Chinese chestnut</name>
    <dbReference type="NCBI Taxonomy" id="60419"/>
    <lineage>
        <taxon>Eukaryota</taxon>
        <taxon>Viridiplantae</taxon>
        <taxon>Streptophyta</taxon>
        <taxon>Embryophyta</taxon>
        <taxon>Tracheophyta</taxon>
        <taxon>Spermatophyta</taxon>
        <taxon>Magnoliopsida</taxon>
        <taxon>eudicotyledons</taxon>
        <taxon>Gunneridae</taxon>
        <taxon>Pentapetalae</taxon>
        <taxon>rosids</taxon>
        <taxon>fabids</taxon>
        <taxon>Fagales</taxon>
        <taxon>Fagaceae</taxon>
        <taxon>Castanea</taxon>
    </lineage>
</organism>
<dbReference type="Proteomes" id="UP000737018">
    <property type="component" value="Unassembled WGS sequence"/>
</dbReference>
<reference evidence="5" key="1">
    <citation type="submission" date="2020-03" db="EMBL/GenBank/DDBJ databases">
        <title>Castanea mollissima Vanexum genome sequencing.</title>
        <authorList>
            <person name="Staton M."/>
        </authorList>
    </citation>
    <scope>NUCLEOTIDE SEQUENCE</scope>
    <source>
        <tissue evidence="5">Leaf</tissue>
    </source>
</reference>
<protein>
    <recommendedName>
        <fullName evidence="4">NAD-dependent epimerase/dehydratase domain-containing protein</fullName>
    </recommendedName>
</protein>
<dbReference type="EMBL" id="JRKL02004325">
    <property type="protein sequence ID" value="KAF3952862.1"/>
    <property type="molecule type" value="Genomic_DNA"/>
</dbReference>
<dbReference type="InterPro" id="IPR036291">
    <property type="entry name" value="NAD(P)-bd_dom_sf"/>
</dbReference>
<accession>A0A8J4QWX0</accession>
<dbReference type="Gene3D" id="3.40.50.720">
    <property type="entry name" value="NAD(P)-binding Rossmann-like Domain"/>
    <property type="match status" value="1"/>
</dbReference>
<dbReference type="AlphaFoldDB" id="A0A8J4QWX0"/>
<dbReference type="FunFam" id="3.40.50.720:FF:000085">
    <property type="entry name" value="Dihydroflavonol reductase"/>
    <property type="match status" value="1"/>
</dbReference>
<dbReference type="PANTHER" id="PTHR10366">
    <property type="entry name" value="NAD DEPENDENT EPIMERASE/DEHYDRATASE"/>
    <property type="match status" value="1"/>
</dbReference>
<evidence type="ECO:0000313" key="6">
    <source>
        <dbReference type="Proteomes" id="UP000737018"/>
    </source>
</evidence>
<keyword evidence="2" id="KW-0560">Oxidoreductase</keyword>
<name>A0A8J4QWX0_9ROSI</name>
<dbReference type="PANTHER" id="PTHR10366:SF295">
    <property type="entry name" value="NAD(P)-BINDING ROSSMANN-FOLD SUPERFAMILY PROTEIN"/>
    <property type="match status" value="1"/>
</dbReference>
<evidence type="ECO:0000313" key="5">
    <source>
        <dbReference type="EMBL" id="KAF3952862.1"/>
    </source>
</evidence>